<name>A0A2R5ERS8_9BACL</name>
<dbReference type="RefSeq" id="WP_373863958.1">
    <property type="nucleotide sequence ID" value="NZ_BDQX01000230.1"/>
</dbReference>
<evidence type="ECO:0000313" key="2">
    <source>
        <dbReference type="Proteomes" id="UP000245202"/>
    </source>
</evidence>
<accession>A0A2R5ERS8</accession>
<comment type="caution">
    <text evidence="1">The sequence shown here is derived from an EMBL/GenBank/DDBJ whole genome shotgun (WGS) entry which is preliminary data.</text>
</comment>
<dbReference type="AlphaFoldDB" id="A0A2R5ERS8"/>
<organism evidence="1 2">
    <name type="scientific">Paenibacillus agaridevorans</name>
    <dbReference type="NCBI Taxonomy" id="171404"/>
    <lineage>
        <taxon>Bacteria</taxon>
        <taxon>Bacillati</taxon>
        <taxon>Bacillota</taxon>
        <taxon>Bacilli</taxon>
        <taxon>Bacillales</taxon>
        <taxon>Paenibacillaceae</taxon>
        <taxon>Paenibacillus</taxon>
    </lineage>
</organism>
<proteinExistence type="predicted"/>
<protein>
    <submittedName>
        <fullName evidence="1">Putative NAD(P)H-dependent oxidoreductase</fullName>
    </submittedName>
</protein>
<evidence type="ECO:0000313" key="1">
    <source>
        <dbReference type="EMBL" id="GBG09392.1"/>
    </source>
</evidence>
<dbReference type="Proteomes" id="UP000245202">
    <property type="component" value="Unassembled WGS sequence"/>
</dbReference>
<keyword evidence="2" id="KW-1185">Reference proteome</keyword>
<reference evidence="1 2" key="1">
    <citation type="submission" date="2017-08" db="EMBL/GenBank/DDBJ databases">
        <title>Substantial Increase in Enzyme Production by Combined Drug-Resistance Mutations in Paenibacillus agaridevorans.</title>
        <authorList>
            <person name="Tanaka Y."/>
            <person name="Funane K."/>
            <person name="Hosaka T."/>
            <person name="Shiwa Y."/>
            <person name="Fujita N."/>
            <person name="Miyazaki T."/>
            <person name="Yoshikawa H."/>
            <person name="Murakami K."/>
            <person name="Kasahara K."/>
            <person name="Inaoka T."/>
            <person name="Hiraga Y."/>
            <person name="Ochi K."/>
        </authorList>
    </citation>
    <scope>NUCLEOTIDE SEQUENCE [LARGE SCALE GENOMIC DNA]</scope>
    <source>
        <strain evidence="1 2">T-3040</strain>
    </source>
</reference>
<sequence>MNIVGIAGSNVGSKTRTAIDYTLKRARDKYPDATITLLCQTLFDGRTTVKADFSLYEGAYCTDLCFYRG</sequence>
<gene>
    <name evidence="1" type="ORF">PAT3040_04036</name>
</gene>
<dbReference type="EMBL" id="BDQX01000230">
    <property type="protein sequence ID" value="GBG09392.1"/>
    <property type="molecule type" value="Genomic_DNA"/>
</dbReference>